<dbReference type="InterPro" id="IPR012340">
    <property type="entry name" value="NA-bd_OB-fold"/>
</dbReference>
<reference evidence="4 5" key="1">
    <citation type="submission" date="2017-05" db="EMBL/GenBank/DDBJ databases">
        <title>Complete and WGS of Bordetella genogroups.</title>
        <authorList>
            <person name="Spilker T."/>
            <person name="LiPuma J."/>
        </authorList>
    </citation>
    <scope>NUCLEOTIDE SEQUENCE [LARGE SCALE GENOMIC DNA]</scope>
    <source>
        <strain evidence="4 5">AU9919</strain>
    </source>
</reference>
<dbReference type="InterPro" id="IPR022002">
    <property type="entry name" value="ChsH2_Znr"/>
</dbReference>
<protein>
    <submittedName>
        <fullName evidence="4">Short-chain dehydrogenase</fullName>
    </submittedName>
</protein>
<feature type="region of interest" description="Disordered" evidence="1">
    <location>
        <begin position="1"/>
        <end position="28"/>
    </location>
</feature>
<dbReference type="Pfam" id="PF01796">
    <property type="entry name" value="OB_ChsH2_C"/>
    <property type="match status" value="1"/>
</dbReference>
<feature type="domain" description="ChsH2 C-terminal OB-fold" evidence="2">
    <location>
        <begin position="72"/>
        <end position="131"/>
    </location>
</feature>
<proteinExistence type="predicted"/>
<dbReference type="InterPro" id="IPR002878">
    <property type="entry name" value="ChsH2_C"/>
</dbReference>
<dbReference type="InterPro" id="IPR036291">
    <property type="entry name" value="NAD(P)-bd_dom_sf"/>
</dbReference>
<dbReference type="Proteomes" id="UP000216885">
    <property type="component" value="Unassembled WGS sequence"/>
</dbReference>
<keyword evidence="5" id="KW-1185">Reference proteome</keyword>
<feature type="domain" description="ChsH2 rubredoxin-like zinc ribbon" evidence="3">
    <location>
        <begin position="37"/>
        <end position="70"/>
    </location>
</feature>
<accession>A0A261TYR3</accession>
<name>A0A261TYR3_9BORD</name>
<organism evidence="4 5">
    <name type="scientific">Bordetella genomosp. 4</name>
    <dbReference type="NCBI Taxonomy" id="463044"/>
    <lineage>
        <taxon>Bacteria</taxon>
        <taxon>Pseudomonadati</taxon>
        <taxon>Pseudomonadota</taxon>
        <taxon>Betaproteobacteria</taxon>
        <taxon>Burkholderiales</taxon>
        <taxon>Alcaligenaceae</taxon>
        <taxon>Bordetella</taxon>
    </lineage>
</organism>
<dbReference type="AlphaFoldDB" id="A0A261TYR3"/>
<evidence type="ECO:0000259" key="3">
    <source>
        <dbReference type="Pfam" id="PF12172"/>
    </source>
</evidence>
<dbReference type="SUPFAM" id="SSF51735">
    <property type="entry name" value="NAD(P)-binding Rossmann-fold domains"/>
    <property type="match status" value="1"/>
</dbReference>
<dbReference type="PANTHER" id="PTHR34075">
    <property type="entry name" value="BLR3430 PROTEIN"/>
    <property type="match status" value="1"/>
</dbReference>
<dbReference type="Gene3D" id="6.10.30.10">
    <property type="match status" value="1"/>
</dbReference>
<dbReference type="Pfam" id="PF00106">
    <property type="entry name" value="adh_short"/>
    <property type="match status" value="1"/>
</dbReference>
<evidence type="ECO:0000256" key="1">
    <source>
        <dbReference type="SAM" id="MobiDB-lite"/>
    </source>
</evidence>
<dbReference type="EMBL" id="NEVQ01000014">
    <property type="protein sequence ID" value="OZI54826.1"/>
    <property type="molecule type" value="Genomic_DNA"/>
</dbReference>
<dbReference type="RefSeq" id="WP_094820876.1">
    <property type="nucleotide sequence ID" value="NZ_NEVO01000007.1"/>
</dbReference>
<dbReference type="InterPro" id="IPR002347">
    <property type="entry name" value="SDR_fam"/>
</dbReference>
<evidence type="ECO:0000259" key="2">
    <source>
        <dbReference type="Pfam" id="PF01796"/>
    </source>
</evidence>
<evidence type="ECO:0000313" key="4">
    <source>
        <dbReference type="EMBL" id="OZI54826.1"/>
    </source>
</evidence>
<dbReference type="PRINTS" id="PR00081">
    <property type="entry name" value="GDHRDH"/>
</dbReference>
<dbReference type="OrthoDB" id="8662855at2"/>
<dbReference type="Pfam" id="PF12172">
    <property type="entry name" value="zf-ChsH2"/>
    <property type="match status" value="1"/>
</dbReference>
<dbReference type="PANTHER" id="PTHR34075:SF5">
    <property type="entry name" value="BLR3430 PROTEIN"/>
    <property type="match status" value="1"/>
</dbReference>
<dbReference type="Gene3D" id="3.40.50.720">
    <property type="entry name" value="NAD(P)-binding Rossmann-like Domain"/>
    <property type="match status" value="1"/>
</dbReference>
<dbReference type="InterPro" id="IPR052513">
    <property type="entry name" value="Thioester_dehydratase-like"/>
</dbReference>
<dbReference type="SUPFAM" id="SSF50249">
    <property type="entry name" value="Nucleic acid-binding proteins"/>
    <property type="match status" value="1"/>
</dbReference>
<evidence type="ECO:0000313" key="5">
    <source>
        <dbReference type="Proteomes" id="UP000216885"/>
    </source>
</evidence>
<gene>
    <name evidence="4" type="ORF">CAL20_16240</name>
</gene>
<sequence length="413" mass="44993">MTQPLNPPAKKNPIARTRQPTLPPNPRSRCALGLTRAAALGRFELQVCSACETVQYPPREVCGACLSHELSWRSVNPAGVLLASTTLHHSNDLYFRERLPWRVGTVRMDVGPSVVAHVHQDCADGARIRLTLRLDRSGQAVMIALPEKDTPHMADDPVLRETSCDPKYRRVLITDGKSTAGRALASALLDAGASTIFLGDPQPWRSVEAYNALLQDERVQAVTLDITDTDSVQRAAASLGGKVEILINTADMEREGGVMASRDVNVARDALDINVLGLMRLAQHFGPALCGRAADGTRNAVAWVNILSIYAQMNLPSRGMWSASKAAALSLSQCLRAEMRPSGIRVINVFPGPLDHEWEQRTPPPRVTPQALAQAVVRSLKQGIEDVYVGDVAQEFCERLTENPKALERELGA</sequence>
<comment type="caution">
    <text evidence="4">The sequence shown here is derived from an EMBL/GenBank/DDBJ whole genome shotgun (WGS) entry which is preliminary data.</text>
</comment>